<keyword evidence="2" id="KW-1185">Reference proteome</keyword>
<reference evidence="2" key="2">
    <citation type="submission" date="2015-01" db="EMBL/GenBank/DDBJ databases">
        <title>Evolutionary Origins and Diversification of the Mycorrhizal Mutualists.</title>
        <authorList>
            <consortium name="DOE Joint Genome Institute"/>
            <consortium name="Mycorrhizal Genomics Consortium"/>
            <person name="Kohler A."/>
            <person name="Kuo A."/>
            <person name="Nagy L.G."/>
            <person name="Floudas D."/>
            <person name="Copeland A."/>
            <person name="Barry K.W."/>
            <person name="Cichocki N."/>
            <person name="Veneault-Fourrey C."/>
            <person name="LaButti K."/>
            <person name="Lindquist E.A."/>
            <person name="Lipzen A."/>
            <person name="Lundell T."/>
            <person name="Morin E."/>
            <person name="Murat C."/>
            <person name="Riley R."/>
            <person name="Ohm R."/>
            <person name="Sun H."/>
            <person name="Tunlid A."/>
            <person name="Henrissat B."/>
            <person name="Grigoriev I.V."/>
            <person name="Hibbett D.S."/>
            <person name="Martin F."/>
        </authorList>
    </citation>
    <scope>NUCLEOTIDE SEQUENCE [LARGE SCALE GENOMIC DNA]</scope>
    <source>
        <strain evidence="2">ATCC 200175</strain>
    </source>
</reference>
<protein>
    <recommendedName>
        <fullName evidence="3">F-box domain-containing protein</fullName>
    </recommendedName>
</protein>
<gene>
    <name evidence="1" type="ORF">PAXINDRAFT_18117</name>
</gene>
<dbReference type="Proteomes" id="UP000053647">
    <property type="component" value="Unassembled WGS sequence"/>
</dbReference>
<dbReference type="OrthoDB" id="3071584at2759"/>
<name>A0A0C9TLW8_PAXIN</name>
<dbReference type="InterPro" id="IPR032675">
    <property type="entry name" value="LRR_dom_sf"/>
</dbReference>
<dbReference type="HOGENOM" id="CLU_028894_1_0_1"/>
<proteinExistence type="predicted"/>
<dbReference type="SUPFAM" id="SSF52047">
    <property type="entry name" value="RNI-like"/>
    <property type="match status" value="1"/>
</dbReference>
<evidence type="ECO:0000313" key="1">
    <source>
        <dbReference type="EMBL" id="KIJ08757.1"/>
    </source>
</evidence>
<dbReference type="Gene3D" id="3.80.10.10">
    <property type="entry name" value="Ribonuclease Inhibitor"/>
    <property type="match status" value="1"/>
</dbReference>
<sequence>MIPTIPPEIWLMTAQFIPPSILRNLYSVNPVFLDLALNDRYSDIQLCGRWTAAMTEHFKHLNHPHIAQHVQRLTLSTSWLETNMDLGYKEEITLRTMVAWYLPFDLGRFIDPIVCRRYNVKMCNALMETAVINFRNISHDCWGNWSFLSDSTSPTPRECVYCLRFKPPNIQPARHEVILAFSPRDGSSADAEVTSTFFQAIASTLTTLNISFYCTPNEPLRLLQTFPRQGGKTAFPKLKSFSLLHSEYLASPGSDLVQFLNQHTDTLKHLRLQHTTPPPSAFQSLDDLNCLLPVLPHLETLDIINGTSYPTRKGHLTSSEGLDAARAYIRHSWGTLTSLSLAHCSFTLHDLGILLDLLGRGPSEDSEGGRLKSLTVTVHYLSPQVLDMLAEKLPQLERLKIEFSDLRSKDSAMSTGEGRRAGSRHLTHEDIEPFLLEIEDAIVFEVEPEVLRN</sequence>
<evidence type="ECO:0000313" key="2">
    <source>
        <dbReference type="Proteomes" id="UP000053647"/>
    </source>
</evidence>
<dbReference type="EMBL" id="KN819560">
    <property type="protein sequence ID" value="KIJ08757.1"/>
    <property type="molecule type" value="Genomic_DNA"/>
</dbReference>
<evidence type="ECO:0008006" key="3">
    <source>
        <dbReference type="Google" id="ProtNLM"/>
    </source>
</evidence>
<reference evidence="1 2" key="1">
    <citation type="submission" date="2014-06" db="EMBL/GenBank/DDBJ databases">
        <authorList>
            <consortium name="DOE Joint Genome Institute"/>
            <person name="Kuo A."/>
            <person name="Kohler A."/>
            <person name="Nagy L.G."/>
            <person name="Floudas D."/>
            <person name="Copeland A."/>
            <person name="Barry K.W."/>
            <person name="Cichocki N."/>
            <person name="Veneault-Fourrey C."/>
            <person name="LaButti K."/>
            <person name="Lindquist E.A."/>
            <person name="Lipzen A."/>
            <person name="Lundell T."/>
            <person name="Morin E."/>
            <person name="Murat C."/>
            <person name="Sun H."/>
            <person name="Tunlid A."/>
            <person name="Henrissat B."/>
            <person name="Grigoriev I.V."/>
            <person name="Hibbett D.S."/>
            <person name="Martin F."/>
            <person name="Nordberg H.P."/>
            <person name="Cantor M.N."/>
            <person name="Hua S.X."/>
        </authorList>
    </citation>
    <scope>NUCLEOTIDE SEQUENCE [LARGE SCALE GENOMIC DNA]</scope>
    <source>
        <strain evidence="1 2">ATCC 200175</strain>
    </source>
</reference>
<dbReference type="AlphaFoldDB" id="A0A0C9TLW8"/>
<organism evidence="1 2">
    <name type="scientific">Paxillus involutus ATCC 200175</name>
    <dbReference type="NCBI Taxonomy" id="664439"/>
    <lineage>
        <taxon>Eukaryota</taxon>
        <taxon>Fungi</taxon>
        <taxon>Dikarya</taxon>
        <taxon>Basidiomycota</taxon>
        <taxon>Agaricomycotina</taxon>
        <taxon>Agaricomycetes</taxon>
        <taxon>Agaricomycetidae</taxon>
        <taxon>Boletales</taxon>
        <taxon>Paxilineae</taxon>
        <taxon>Paxillaceae</taxon>
        <taxon>Paxillus</taxon>
    </lineage>
</organism>
<accession>A0A0C9TLW8</accession>